<accession>A0ABY5UYF8</accession>
<evidence type="ECO:0000256" key="1">
    <source>
        <dbReference type="SAM" id="SignalP"/>
    </source>
</evidence>
<keyword evidence="1" id="KW-0732">Signal</keyword>
<dbReference type="PROSITE" id="PS51257">
    <property type="entry name" value="PROKAR_LIPOPROTEIN"/>
    <property type="match status" value="1"/>
</dbReference>
<organism evidence="2 3">
    <name type="scientific">Alistipes ihumii AP11</name>
    <dbReference type="NCBI Taxonomy" id="1211813"/>
    <lineage>
        <taxon>Bacteria</taxon>
        <taxon>Pseudomonadati</taxon>
        <taxon>Bacteroidota</taxon>
        <taxon>Bacteroidia</taxon>
        <taxon>Bacteroidales</taxon>
        <taxon>Rikenellaceae</taxon>
        <taxon>Alistipes</taxon>
    </lineage>
</organism>
<feature type="signal peptide" evidence="1">
    <location>
        <begin position="1"/>
        <end position="22"/>
    </location>
</feature>
<evidence type="ECO:0000313" key="3">
    <source>
        <dbReference type="Proteomes" id="UP001059295"/>
    </source>
</evidence>
<gene>
    <name evidence="2" type="ORF">NQ491_09785</name>
</gene>
<dbReference type="GeneID" id="82892025"/>
<sequence length="948" mass="101632">MKNLCTSVVLFLLFLGSVFVSCKDDNTPGGPLPGEDSVRLVQSAVPDTVSWNGGVFGLTVDTENESWQLKVTSDADPTGVVSQYEEKKVTVEIPQYLGEEVQDVTILLLSKDEWVEVCHAKQQPGSVRIGEAVWAKGNLTLKSQPAALSEQLLPTNWSFVAAAESDPGLYFKHRSTYGILSDGDAYSGTAYDPSPSAIALADIPAGNGDPCAQLAPAGRWRLPSMGELEELASYCEDGVKTVDGMACRVFDGGKLLMPLAGACDTLGSIGFKQTNGGYWGSGEDVEGHGSVMMLGTDDFYVFVHYNLTGSLASVRCVRNEGGAHYVSHTPTEPQTYEGFELTVTCQSELDEFEVMVACEEEQFVEKAGKDRLTVSFDIPANDGTEDRVYKIYVNDDYTGQSVTQTYKAGYALYVSHSPEGPVPGDAFDLTVTCKSDMDEFPVALRGEGVDLTQTGSKSDPEVTFSVPANTGAEARELKIFVGGADCGKSVVQQSKYTDVAVGQTTWARGNVVLEGGQFAIGAPTDYGLYFKFNSTYGMPYDPGAAYYQGTAYNPNPVTIGWKDMAADAGGDPCRLVAPADTWRLPTRSEIEALNGTAGDSLTLNGVLGQSYAGGALFVPTAGILYDNTGAGLAEYRGQGEFGYIWSSTRIYSMCFEEEVCEVYPVGENYALSVRCVKNVNYAFYVSHTPSTVQTSDAFDLTVTCKSDLAEFPVQVRGGDVDLTVDASKTSPTARFSIPANETDADRELKIYVNGIYTGKSVRQAKKESGEPEALQWAEGNIVLKDGQFAVGAPTDLGLLFKFRSVYGVSSDGTEYGGTAYMPSETTVAWEDIPYNEGDPCALVAPTGTWRLPTKAEYVELIKTYEVTTIDGVAGMNLGPDAIFFPAAGYRKAADGSLAAQGRYWTGDEASGEKGSFLGFATTAVAKPNANMNFPQQNAFSVRCVRGGK</sequence>
<reference evidence="2" key="1">
    <citation type="journal article" date="2022" name="Cell">
        <title>Design, construction, and in vivo augmentation of a complex gut microbiome.</title>
        <authorList>
            <person name="Cheng A.G."/>
            <person name="Ho P.Y."/>
            <person name="Aranda-Diaz A."/>
            <person name="Jain S."/>
            <person name="Yu F.B."/>
            <person name="Meng X."/>
            <person name="Wang M."/>
            <person name="Iakiviak M."/>
            <person name="Nagashima K."/>
            <person name="Zhao A."/>
            <person name="Murugkar P."/>
            <person name="Patil A."/>
            <person name="Atabakhsh K."/>
            <person name="Weakley A."/>
            <person name="Yan J."/>
            <person name="Brumbaugh A.R."/>
            <person name="Higginbottom S."/>
            <person name="Dimas A."/>
            <person name="Shiver A.L."/>
            <person name="Deutschbauer A."/>
            <person name="Neff N."/>
            <person name="Sonnenburg J.L."/>
            <person name="Huang K.C."/>
            <person name="Fischbach M.A."/>
        </authorList>
    </citation>
    <scope>NUCLEOTIDE SEQUENCE</scope>
    <source>
        <strain evidence="2">AP11</strain>
    </source>
</reference>
<dbReference type="RefSeq" id="WP_147524833.1">
    <property type="nucleotide sequence ID" value="NZ_CAPH01000009.1"/>
</dbReference>
<dbReference type="Proteomes" id="UP001059295">
    <property type="component" value="Chromosome"/>
</dbReference>
<dbReference type="EMBL" id="CP102294">
    <property type="protein sequence ID" value="UWN56932.1"/>
    <property type="molecule type" value="Genomic_DNA"/>
</dbReference>
<evidence type="ECO:0000313" key="2">
    <source>
        <dbReference type="EMBL" id="UWN56932.1"/>
    </source>
</evidence>
<keyword evidence="3" id="KW-1185">Reference proteome</keyword>
<protein>
    <recommendedName>
        <fullName evidence="4">Fibrobacter succinogenes major paralogous domain-containing protein</fullName>
    </recommendedName>
</protein>
<proteinExistence type="predicted"/>
<name>A0ABY5UYF8_9BACT</name>
<feature type="chain" id="PRO_5047115569" description="Fibrobacter succinogenes major paralogous domain-containing protein" evidence="1">
    <location>
        <begin position="23"/>
        <end position="948"/>
    </location>
</feature>
<evidence type="ECO:0008006" key="4">
    <source>
        <dbReference type="Google" id="ProtNLM"/>
    </source>
</evidence>